<dbReference type="SMART" id="SM00191">
    <property type="entry name" value="Int_alpha"/>
    <property type="match status" value="1"/>
</dbReference>
<reference evidence="3" key="1">
    <citation type="submission" date="2025-08" db="UniProtKB">
        <authorList>
            <consortium name="Ensembl"/>
        </authorList>
    </citation>
    <scope>IDENTIFICATION</scope>
</reference>
<protein>
    <submittedName>
        <fullName evidence="3">Uncharacterized protein</fullName>
    </submittedName>
</protein>
<dbReference type="PANTHER" id="PTHR23220:SF5">
    <property type="entry name" value="INTEGRIN ALPHA-8"/>
    <property type="match status" value="1"/>
</dbReference>
<dbReference type="GO" id="GO:0009897">
    <property type="term" value="C:external side of plasma membrane"/>
    <property type="evidence" value="ECO:0007669"/>
    <property type="project" value="TreeGrafter"/>
</dbReference>
<reference evidence="3" key="2">
    <citation type="submission" date="2025-09" db="UniProtKB">
        <authorList>
            <consortium name="Ensembl"/>
        </authorList>
    </citation>
    <scope>IDENTIFICATION</scope>
</reference>
<dbReference type="SUPFAM" id="SSF69318">
    <property type="entry name" value="Integrin alpha N-terminal domain"/>
    <property type="match status" value="1"/>
</dbReference>
<name>A0A672SL77_SINGR</name>
<proteinExistence type="predicted"/>
<dbReference type="InterPro" id="IPR028994">
    <property type="entry name" value="Integrin_alpha_N"/>
</dbReference>
<dbReference type="InterPro" id="IPR013519">
    <property type="entry name" value="Int_alpha_beta-p"/>
</dbReference>
<dbReference type="PANTHER" id="PTHR23220">
    <property type="entry name" value="INTEGRIN ALPHA"/>
    <property type="match status" value="1"/>
</dbReference>
<dbReference type="GO" id="GO:0005178">
    <property type="term" value="F:integrin binding"/>
    <property type="evidence" value="ECO:0007669"/>
    <property type="project" value="TreeGrafter"/>
</dbReference>
<feature type="repeat" description="FG-GAP" evidence="1">
    <location>
        <begin position="22"/>
        <end position="89"/>
    </location>
</feature>
<evidence type="ECO:0000256" key="2">
    <source>
        <dbReference type="SAM" id="SignalP"/>
    </source>
</evidence>
<dbReference type="PROSITE" id="PS51470">
    <property type="entry name" value="FG_GAP"/>
    <property type="match status" value="1"/>
</dbReference>
<dbReference type="Gene3D" id="2.130.10.130">
    <property type="entry name" value="Integrin alpha, N-terminal"/>
    <property type="match status" value="1"/>
</dbReference>
<evidence type="ECO:0000313" key="4">
    <source>
        <dbReference type="Proteomes" id="UP000472262"/>
    </source>
</evidence>
<keyword evidence="4" id="KW-1185">Reference proteome</keyword>
<accession>A0A672SL77</accession>
<keyword evidence="2" id="KW-0732">Signal</keyword>
<dbReference type="GO" id="GO:0007160">
    <property type="term" value="P:cell-matrix adhesion"/>
    <property type="evidence" value="ECO:0007669"/>
    <property type="project" value="TreeGrafter"/>
</dbReference>
<dbReference type="GO" id="GO:0098609">
    <property type="term" value="P:cell-cell adhesion"/>
    <property type="evidence" value="ECO:0007669"/>
    <property type="project" value="TreeGrafter"/>
</dbReference>
<dbReference type="Proteomes" id="UP000472262">
    <property type="component" value="Unassembled WGS sequence"/>
</dbReference>
<dbReference type="GO" id="GO:0008305">
    <property type="term" value="C:integrin complex"/>
    <property type="evidence" value="ECO:0007669"/>
    <property type="project" value="TreeGrafter"/>
</dbReference>
<dbReference type="GO" id="GO:0007229">
    <property type="term" value="P:integrin-mediated signaling pathway"/>
    <property type="evidence" value="ECO:0007669"/>
    <property type="project" value="TreeGrafter"/>
</dbReference>
<evidence type="ECO:0000256" key="1">
    <source>
        <dbReference type="PROSITE-ProRule" id="PRU00803"/>
    </source>
</evidence>
<dbReference type="AlphaFoldDB" id="A0A672SL77"/>
<dbReference type="InParanoid" id="A0A672SL77"/>
<organism evidence="3 4">
    <name type="scientific">Sinocyclocheilus grahami</name>
    <name type="common">Dianchi golden-line fish</name>
    <name type="synonym">Barbus grahami</name>
    <dbReference type="NCBI Taxonomy" id="75366"/>
    <lineage>
        <taxon>Eukaryota</taxon>
        <taxon>Metazoa</taxon>
        <taxon>Chordata</taxon>
        <taxon>Craniata</taxon>
        <taxon>Vertebrata</taxon>
        <taxon>Euteleostomi</taxon>
        <taxon>Actinopterygii</taxon>
        <taxon>Neopterygii</taxon>
        <taxon>Teleostei</taxon>
        <taxon>Ostariophysi</taxon>
        <taxon>Cypriniformes</taxon>
        <taxon>Cyprinidae</taxon>
        <taxon>Cyprininae</taxon>
        <taxon>Sinocyclocheilus</taxon>
    </lineage>
</organism>
<dbReference type="Ensembl" id="ENSSGRT00000108276.1">
    <property type="protein sequence ID" value="ENSSGRP00000101813.1"/>
    <property type="gene ID" value="ENSSGRG00000050644.1"/>
</dbReference>
<sequence length="143" mass="16164">KGLHFLIGWFCLHILCEAAAFNLDLEKPTVYNGPEGSYFGYSLDFYHPTQDRNAMSVLVGAPKANTSQPGIVEGGAVYYCPWPASDPDSCRQIPFDKASRYPHDLELRSNYQGKRVTLPRCVICRNLDVHNARLLFRSAEHFI</sequence>
<feature type="chain" id="PRO_5025523227" evidence="2">
    <location>
        <begin position="19"/>
        <end position="143"/>
    </location>
</feature>
<evidence type="ECO:0000313" key="3">
    <source>
        <dbReference type="Ensembl" id="ENSSGRP00000101813.1"/>
    </source>
</evidence>
<feature type="signal peptide" evidence="2">
    <location>
        <begin position="1"/>
        <end position="18"/>
    </location>
</feature>
<dbReference type="GO" id="GO:0033627">
    <property type="term" value="P:cell adhesion mediated by integrin"/>
    <property type="evidence" value="ECO:0007669"/>
    <property type="project" value="TreeGrafter"/>
</dbReference>